<dbReference type="AlphaFoldDB" id="A0A5A9MXS4"/>
<name>A0A5A9MXS4_9TELE</name>
<protein>
    <submittedName>
        <fullName evidence="2">Uncharacterized protein</fullName>
    </submittedName>
</protein>
<comment type="caution">
    <text evidence="2">The sequence shown here is derived from an EMBL/GenBank/DDBJ whole genome shotgun (WGS) entry which is preliminary data.</text>
</comment>
<gene>
    <name evidence="2" type="ORF">E1301_Tti023438</name>
</gene>
<feature type="region of interest" description="Disordered" evidence="1">
    <location>
        <begin position="125"/>
        <end position="162"/>
    </location>
</feature>
<dbReference type="EMBL" id="SOYY01000025">
    <property type="protein sequence ID" value="KAA0701738.1"/>
    <property type="molecule type" value="Genomic_DNA"/>
</dbReference>
<evidence type="ECO:0000313" key="3">
    <source>
        <dbReference type="Proteomes" id="UP000324632"/>
    </source>
</evidence>
<evidence type="ECO:0000256" key="1">
    <source>
        <dbReference type="SAM" id="MobiDB-lite"/>
    </source>
</evidence>
<organism evidence="2 3">
    <name type="scientific">Triplophysa tibetana</name>
    <dbReference type="NCBI Taxonomy" id="1572043"/>
    <lineage>
        <taxon>Eukaryota</taxon>
        <taxon>Metazoa</taxon>
        <taxon>Chordata</taxon>
        <taxon>Craniata</taxon>
        <taxon>Vertebrata</taxon>
        <taxon>Euteleostomi</taxon>
        <taxon>Actinopterygii</taxon>
        <taxon>Neopterygii</taxon>
        <taxon>Teleostei</taxon>
        <taxon>Ostariophysi</taxon>
        <taxon>Cypriniformes</taxon>
        <taxon>Nemacheilidae</taxon>
        <taxon>Triplophysa</taxon>
    </lineage>
</organism>
<proteinExistence type="predicted"/>
<evidence type="ECO:0000313" key="2">
    <source>
        <dbReference type="EMBL" id="KAA0701738.1"/>
    </source>
</evidence>
<reference evidence="2 3" key="1">
    <citation type="journal article" date="2019" name="Mol. Ecol. Resour.">
        <title>Chromosome-level genome assembly of Triplophysa tibetana, a fish adapted to the harsh high-altitude environment of the Tibetan Plateau.</title>
        <authorList>
            <person name="Yang X."/>
            <person name="Liu H."/>
            <person name="Ma Z."/>
            <person name="Zou Y."/>
            <person name="Zou M."/>
            <person name="Mao Y."/>
            <person name="Li X."/>
            <person name="Wang H."/>
            <person name="Chen T."/>
            <person name="Wang W."/>
            <person name="Yang R."/>
        </authorList>
    </citation>
    <scope>NUCLEOTIDE SEQUENCE [LARGE SCALE GENOMIC DNA]</scope>
    <source>
        <strain evidence="2">TTIB1903HZAU</strain>
        <tissue evidence="2">Muscle</tissue>
    </source>
</reference>
<keyword evidence="3" id="KW-1185">Reference proteome</keyword>
<dbReference type="Proteomes" id="UP000324632">
    <property type="component" value="Chromosome 25"/>
</dbReference>
<sequence>MAKKGKVEVEGYLHDVSDLYETRQKKKYFTALLQEAERNCRVVVFDPQRHNSFQSAEKDRTPVKLCDVMFSPSRQKKGEMDVMVNSYSSIRCVRKLQFAFDDKLQDTIEDKTLKEIVDDPREYQKKTVKADFSDKENTSPTSNPEPSLPLVIPTENQSQPTADQSLDTVQNRLIVCEGPISSQSSSTLGNLSTCMNYQFQDIFISAGLGESELVSIATVLIQDEVVLPRSKCN</sequence>
<accession>A0A5A9MXS4</accession>
<feature type="compositionally biased region" description="Basic and acidic residues" evidence="1">
    <location>
        <begin position="125"/>
        <end position="137"/>
    </location>
</feature>